<evidence type="ECO:0000256" key="3">
    <source>
        <dbReference type="ARBA" id="ARBA00022741"/>
    </source>
</evidence>
<dbReference type="Gene3D" id="3.40.50.300">
    <property type="entry name" value="P-loop containing nucleotide triphosphate hydrolases"/>
    <property type="match status" value="3"/>
</dbReference>
<dbReference type="InterPro" id="IPR001650">
    <property type="entry name" value="Helicase_C-like"/>
</dbReference>
<dbReference type="Gene3D" id="1.20.120.1080">
    <property type="match status" value="1"/>
</dbReference>
<dbReference type="CDD" id="cd18791">
    <property type="entry name" value="SF2_C_RHA"/>
    <property type="match status" value="1"/>
</dbReference>
<comment type="catalytic activity">
    <reaction evidence="8">
        <text>ATP + H2O = ADP + phosphate + H(+)</text>
        <dbReference type="Rhea" id="RHEA:13065"/>
        <dbReference type="ChEBI" id="CHEBI:15377"/>
        <dbReference type="ChEBI" id="CHEBI:15378"/>
        <dbReference type="ChEBI" id="CHEBI:30616"/>
        <dbReference type="ChEBI" id="CHEBI:43474"/>
        <dbReference type="ChEBI" id="CHEBI:456216"/>
        <dbReference type="EC" id="3.6.4.13"/>
    </reaction>
</comment>
<dbReference type="SMART" id="SM00490">
    <property type="entry name" value="HELICc"/>
    <property type="match status" value="1"/>
</dbReference>
<dbReference type="SMART" id="SM00847">
    <property type="entry name" value="HA2"/>
    <property type="match status" value="1"/>
</dbReference>
<dbReference type="GO" id="GO:0016787">
    <property type="term" value="F:hydrolase activity"/>
    <property type="evidence" value="ECO:0007669"/>
    <property type="project" value="UniProtKB-KW"/>
</dbReference>
<evidence type="ECO:0000256" key="4">
    <source>
        <dbReference type="ARBA" id="ARBA00022801"/>
    </source>
</evidence>
<dbReference type="InterPro" id="IPR048333">
    <property type="entry name" value="HA2_WH"/>
</dbReference>
<sequence>MSSTGCGGGGGGGDGVAMSAAASAASVNRWNGRPYSQTYHKISHKRTTLPIRHKKDDFLQLLNANQTLIVVAPPGSGKSTQIPQFVLESLYRHDRTGQKMMIGCTQPRRLAAMSISRRVAAEMDVAVGEEVGYKIRIAVAGELWLAQYKVVIVDEAHERSLGTDVLLGIMKESVLRNRPDLKLVVMSATASEGEKVQAYFNGAAALMKVPREEAQPVEIVYAQESVRDYLGAAVRKAVEVHLCEPPGDVLVFVAGEEEIEAARREIDEEVGNLGGDRVGPVKVVALHSALLETMQEEIFDHSRRLPPGRMIVVSTSIAETSLAIDGIVYVIDTGFDKQNVESLVVSPISKARALQRSGVAGRTQPGKCFRLYTERTFNDEMPTETDPEILRSNLANVVLTLKKMGIHDLVHFGFMDPPAPEALTRALEELNGLGALDDEGNLTKLGEMMSEFPLEPWLSKKLVVSPEFNCSNEILSILSMLSVPNCFLRPREEAQRAAADEAKARFSHIDGNGDHLTLLNVYNAYKQNEDPQWCLDNFVDPKALKAADNVRQQLARIMARLNLKLCSTDVNNTDYYVNIRMAMQAGG</sequence>
<reference evidence="11 12" key="1">
    <citation type="submission" date="2024-01" db="EMBL/GenBank/DDBJ databases">
        <title>Genome assemblies of Stephania.</title>
        <authorList>
            <person name="Yang L."/>
        </authorList>
    </citation>
    <scope>NUCLEOTIDE SEQUENCE [LARGE SCALE GENOMIC DNA]</scope>
    <source>
        <strain evidence="11">JXDWG</strain>
        <tissue evidence="11">Leaf</tissue>
    </source>
</reference>
<dbReference type="GO" id="GO:0008380">
    <property type="term" value="P:RNA splicing"/>
    <property type="evidence" value="ECO:0007669"/>
    <property type="project" value="UniProtKB-KW"/>
</dbReference>
<evidence type="ECO:0000313" key="11">
    <source>
        <dbReference type="EMBL" id="KAK9101351.1"/>
    </source>
</evidence>
<evidence type="ECO:0000256" key="8">
    <source>
        <dbReference type="ARBA" id="ARBA00047984"/>
    </source>
</evidence>
<dbReference type="InterPro" id="IPR014001">
    <property type="entry name" value="Helicase_ATP-bd"/>
</dbReference>
<evidence type="ECO:0000256" key="7">
    <source>
        <dbReference type="ARBA" id="ARBA00023187"/>
    </source>
</evidence>
<keyword evidence="5" id="KW-0347">Helicase</keyword>
<name>A0AAP0EYG7_9MAGN</name>
<evidence type="ECO:0000256" key="6">
    <source>
        <dbReference type="ARBA" id="ARBA00022840"/>
    </source>
</evidence>
<dbReference type="PROSITE" id="PS51192">
    <property type="entry name" value="HELICASE_ATP_BIND_1"/>
    <property type="match status" value="1"/>
</dbReference>
<keyword evidence="4" id="KW-0378">Hydrolase</keyword>
<dbReference type="FunFam" id="1.20.120.1080:FF:000003">
    <property type="entry name" value="Pre-mRNA-splicing factor ATP-dependent RNA helicase PRP43"/>
    <property type="match status" value="1"/>
</dbReference>
<keyword evidence="7" id="KW-0508">mRNA splicing</keyword>
<dbReference type="EC" id="3.6.4.13" evidence="1"/>
<dbReference type="PANTHER" id="PTHR18934">
    <property type="entry name" value="ATP-DEPENDENT RNA HELICASE"/>
    <property type="match status" value="1"/>
</dbReference>
<dbReference type="PROSITE" id="PS51194">
    <property type="entry name" value="HELICASE_CTER"/>
    <property type="match status" value="1"/>
</dbReference>
<dbReference type="Pfam" id="PF21010">
    <property type="entry name" value="HA2_C"/>
    <property type="match status" value="1"/>
</dbReference>
<dbReference type="GO" id="GO:0003723">
    <property type="term" value="F:RNA binding"/>
    <property type="evidence" value="ECO:0007669"/>
    <property type="project" value="TreeGrafter"/>
</dbReference>
<evidence type="ECO:0000259" key="10">
    <source>
        <dbReference type="PROSITE" id="PS51194"/>
    </source>
</evidence>
<keyword evidence="12" id="KW-1185">Reference proteome</keyword>
<dbReference type="SUPFAM" id="SSF52540">
    <property type="entry name" value="P-loop containing nucleoside triphosphate hydrolases"/>
    <property type="match status" value="1"/>
</dbReference>
<dbReference type="SMART" id="SM00487">
    <property type="entry name" value="DEXDc"/>
    <property type="match status" value="1"/>
</dbReference>
<dbReference type="PANTHER" id="PTHR18934:SF109">
    <property type="entry name" value="ATP-DEPENDENT RNA HELICASE DHX15 HOMOLOG"/>
    <property type="match status" value="1"/>
</dbReference>
<keyword evidence="2" id="KW-0507">mRNA processing</keyword>
<dbReference type="Pfam" id="PF00271">
    <property type="entry name" value="Helicase_C"/>
    <property type="match status" value="1"/>
</dbReference>
<organism evidence="11 12">
    <name type="scientific">Stephania cephalantha</name>
    <dbReference type="NCBI Taxonomy" id="152367"/>
    <lineage>
        <taxon>Eukaryota</taxon>
        <taxon>Viridiplantae</taxon>
        <taxon>Streptophyta</taxon>
        <taxon>Embryophyta</taxon>
        <taxon>Tracheophyta</taxon>
        <taxon>Spermatophyta</taxon>
        <taxon>Magnoliopsida</taxon>
        <taxon>Ranunculales</taxon>
        <taxon>Menispermaceae</taxon>
        <taxon>Menispermoideae</taxon>
        <taxon>Cissampelideae</taxon>
        <taxon>Stephania</taxon>
    </lineage>
</organism>
<gene>
    <name evidence="11" type="ORF">Scep_024781</name>
</gene>
<feature type="domain" description="Helicase C-terminal" evidence="10">
    <location>
        <begin position="233"/>
        <end position="405"/>
    </location>
</feature>
<keyword evidence="3" id="KW-0547">Nucleotide-binding</keyword>
<dbReference type="GO" id="GO:0006397">
    <property type="term" value="P:mRNA processing"/>
    <property type="evidence" value="ECO:0007669"/>
    <property type="project" value="UniProtKB-KW"/>
</dbReference>
<dbReference type="InterPro" id="IPR007502">
    <property type="entry name" value="Helicase-assoc_dom"/>
</dbReference>
<dbReference type="Pfam" id="PF04408">
    <property type="entry name" value="WHD_HA2"/>
    <property type="match status" value="1"/>
</dbReference>
<evidence type="ECO:0000313" key="12">
    <source>
        <dbReference type="Proteomes" id="UP001419268"/>
    </source>
</evidence>
<dbReference type="GO" id="GO:0003724">
    <property type="term" value="F:RNA helicase activity"/>
    <property type="evidence" value="ECO:0007669"/>
    <property type="project" value="UniProtKB-EC"/>
</dbReference>
<keyword evidence="6" id="KW-0067">ATP-binding</keyword>
<dbReference type="InterPro" id="IPR027417">
    <property type="entry name" value="P-loop_NTPase"/>
</dbReference>
<protein>
    <recommendedName>
        <fullName evidence="1">RNA helicase</fullName>
        <ecNumber evidence="1">3.6.4.13</ecNumber>
    </recommendedName>
</protein>
<dbReference type="GO" id="GO:0005524">
    <property type="term" value="F:ATP binding"/>
    <property type="evidence" value="ECO:0007669"/>
    <property type="project" value="UniProtKB-KW"/>
</dbReference>
<evidence type="ECO:0000256" key="1">
    <source>
        <dbReference type="ARBA" id="ARBA00012552"/>
    </source>
</evidence>
<dbReference type="EMBL" id="JBBNAG010000010">
    <property type="protein sequence ID" value="KAK9101351.1"/>
    <property type="molecule type" value="Genomic_DNA"/>
</dbReference>
<evidence type="ECO:0000256" key="2">
    <source>
        <dbReference type="ARBA" id="ARBA00022664"/>
    </source>
</evidence>
<dbReference type="AlphaFoldDB" id="A0AAP0EYG7"/>
<feature type="domain" description="Helicase ATP-binding" evidence="9">
    <location>
        <begin position="59"/>
        <end position="208"/>
    </location>
</feature>
<accession>A0AAP0EYG7</accession>
<comment type="caution">
    <text evidence="11">The sequence shown here is derived from an EMBL/GenBank/DDBJ whole genome shotgun (WGS) entry which is preliminary data.</text>
</comment>
<evidence type="ECO:0000259" key="9">
    <source>
        <dbReference type="PROSITE" id="PS51192"/>
    </source>
</evidence>
<dbReference type="Proteomes" id="UP001419268">
    <property type="component" value="Unassembled WGS sequence"/>
</dbReference>
<evidence type="ECO:0000256" key="5">
    <source>
        <dbReference type="ARBA" id="ARBA00022806"/>
    </source>
</evidence>
<proteinExistence type="predicted"/>